<reference evidence="4 5" key="2">
    <citation type="journal article" date="2015" name="Eukaryot. Cell">
        <title>Asexual propagation of a virulent clone complex in a human and feline outbreak of sporotrichosis.</title>
        <authorList>
            <person name="Teixeira Mde M."/>
            <person name="Rodrigues A.M."/>
            <person name="Tsui C.K."/>
            <person name="de Almeida L.G."/>
            <person name="Van Diepeningen A.D."/>
            <person name="van den Ende B.G."/>
            <person name="Fernandes G.F."/>
            <person name="Kano R."/>
            <person name="Hamelin R.C."/>
            <person name="Lopes-Bezerra L.M."/>
            <person name="Vasconcelos A.T."/>
            <person name="de Hoog S."/>
            <person name="de Camargo Z.P."/>
            <person name="Felipe M.S."/>
        </authorList>
    </citation>
    <scope>NUCLEOTIDE SEQUENCE [LARGE SCALE GENOMIC DNA]</scope>
    <source>
        <strain evidence="4 5">1099-18</strain>
    </source>
</reference>
<gene>
    <name evidence="4" type="ORF">SPSK_09031</name>
</gene>
<dbReference type="InterPro" id="IPR036864">
    <property type="entry name" value="Zn2-C6_fun-type_DNA-bd_sf"/>
</dbReference>
<dbReference type="VEuPathDB" id="FungiDB:SPSK_09031"/>
<evidence type="ECO:0000313" key="5">
    <source>
        <dbReference type="Proteomes" id="UP000033710"/>
    </source>
</evidence>
<dbReference type="GeneID" id="27670889"/>
<dbReference type="RefSeq" id="XP_016587789.1">
    <property type="nucleotide sequence ID" value="XM_016735612.1"/>
</dbReference>
<feature type="region of interest" description="Disordered" evidence="2">
    <location>
        <begin position="313"/>
        <end position="335"/>
    </location>
</feature>
<dbReference type="Pfam" id="PF00172">
    <property type="entry name" value="Zn_clus"/>
    <property type="match status" value="1"/>
</dbReference>
<dbReference type="PROSITE" id="PS50048">
    <property type="entry name" value="ZN2_CY6_FUNGAL_2"/>
    <property type="match status" value="1"/>
</dbReference>
<dbReference type="GO" id="GO:0000981">
    <property type="term" value="F:DNA-binding transcription factor activity, RNA polymerase II-specific"/>
    <property type="evidence" value="ECO:0007669"/>
    <property type="project" value="InterPro"/>
</dbReference>
<evidence type="ECO:0000313" key="4">
    <source>
        <dbReference type="EMBL" id="KJR85113.1"/>
    </source>
</evidence>
<dbReference type="KEGG" id="ssck:SPSK_09031"/>
<dbReference type="SUPFAM" id="SSF57701">
    <property type="entry name" value="Zn2/Cys6 DNA-binding domain"/>
    <property type="match status" value="1"/>
</dbReference>
<proteinExistence type="predicted"/>
<dbReference type="Proteomes" id="UP000033710">
    <property type="component" value="Unassembled WGS sequence"/>
</dbReference>
<dbReference type="CDD" id="cd00067">
    <property type="entry name" value="GAL4"/>
    <property type="match status" value="1"/>
</dbReference>
<feature type="region of interest" description="Disordered" evidence="2">
    <location>
        <begin position="67"/>
        <end position="114"/>
    </location>
</feature>
<dbReference type="EMBL" id="AXCR01000007">
    <property type="protein sequence ID" value="KJR85113.1"/>
    <property type="molecule type" value="Genomic_DNA"/>
</dbReference>
<dbReference type="GO" id="GO:0008270">
    <property type="term" value="F:zinc ion binding"/>
    <property type="evidence" value="ECO:0007669"/>
    <property type="project" value="InterPro"/>
</dbReference>
<dbReference type="Gene3D" id="4.10.240.10">
    <property type="entry name" value="Zn(2)-C6 fungal-type DNA-binding domain"/>
    <property type="match status" value="1"/>
</dbReference>
<accession>A0A0F2M5Y8</accession>
<comment type="caution">
    <text evidence="4">The sequence shown here is derived from an EMBL/GenBank/DDBJ whole genome shotgun (WGS) entry which is preliminary data.</text>
</comment>
<dbReference type="InterPro" id="IPR001138">
    <property type="entry name" value="Zn2Cys6_DnaBD"/>
</dbReference>
<dbReference type="SMART" id="SM00066">
    <property type="entry name" value="GAL4"/>
    <property type="match status" value="1"/>
</dbReference>
<dbReference type="AlphaFoldDB" id="A0A0F2M5Y8"/>
<feature type="compositionally biased region" description="Basic and acidic residues" evidence="2">
    <location>
        <begin position="313"/>
        <end position="326"/>
    </location>
</feature>
<dbReference type="InterPro" id="IPR052400">
    <property type="entry name" value="Zn2-C6_fungal_TF"/>
</dbReference>
<name>A0A0F2M5Y8_SPOSC</name>
<evidence type="ECO:0000259" key="3">
    <source>
        <dbReference type="PROSITE" id="PS50048"/>
    </source>
</evidence>
<protein>
    <recommendedName>
        <fullName evidence="3">Zn(2)-C6 fungal-type domain-containing protein</fullName>
    </recommendedName>
</protein>
<dbReference type="OrthoDB" id="416217at2759"/>
<reference evidence="4 5" key="1">
    <citation type="journal article" date="2014" name="BMC Genomics">
        <title>Comparative genomics of the major fungal agents of human and animal Sporotrichosis: Sporothrix schenckii and Sporothrix brasiliensis.</title>
        <authorList>
            <person name="Teixeira M.M."/>
            <person name="de Almeida L.G."/>
            <person name="Kubitschek-Barreira P."/>
            <person name="Alves F.L."/>
            <person name="Kioshima E.S."/>
            <person name="Abadio A.K."/>
            <person name="Fernandes L."/>
            <person name="Derengowski L.S."/>
            <person name="Ferreira K.S."/>
            <person name="Souza R.C."/>
            <person name="Ruiz J.C."/>
            <person name="de Andrade N.C."/>
            <person name="Paes H.C."/>
            <person name="Nicola A.M."/>
            <person name="Albuquerque P."/>
            <person name="Gerber A.L."/>
            <person name="Martins V.P."/>
            <person name="Peconick L.D."/>
            <person name="Neto A.V."/>
            <person name="Chaucanez C.B."/>
            <person name="Silva P.A."/>
            <person name="Cunha O.L."/>
            <person name="de Oliveira F.F."/>
            <person name="dos Santos T.C."/>
            <person name="Barros A.L."/>
            <person name="Soares M.A."/>
            <person name="de Oliveira L.M."/>
            <person name="Marini M.M."/>
            <person name="Villalobos-Duno H."/>
            <person name="Cunha M.M."/>
            <person name="de Hoog S."/>
            <person name="da Silveira J.F."/>
            <person name="Henrissat B."/>
            <person name="Nino-Vega G.A."/>
            <person name="Cisalpino P.S."/>
            <person name="Mora-Montes H.M."/>
            <person name="Almeida S.R."/>
            <person name="Stajich J.E."/>
            <person name="Lopes-Bezerra L.M."/>
            <person name="Vasconcelos A.T."/>
            <person name="Felipe M.S."/>
        </authorList>
    </citation>
    <scope>NUCLEOTIDE SEQUENCE [LARGE SCALE GENOMIC DNA]</scope>
    <source>
        <strain evidence="4 5">1099-18</strain>
    </source>
</reference>
<feature type="domain" description="Zn(2)-C6 fungal-type" evidence="3">
    <location>
        <begin position="28"/>
        <end position="58"/>
    </location>
</feature>
<sequence>MQGASPQTAAVSPASHTRKRRHFKSRLGCAICKRRKIKCDESRPGCANCAKHGVDCDFLSEPATVQSRSNAASPDAAPASHSYLHSHFRPQPRPSVATPRDTAPTYTSHANDDLTPAEVPLQLAHLEMLHNFATSTALTLSPDPVLRTIWRLNVPREGFRPGHGFVLRSIFALSALHMAVFATDPAAKQQHLARARAEHAIALRDTAAALRHASASNCSAVFISATLTFLYAWACPRQPGDIFLVSPSTTTTTTTTTTANNATASIPHPSQPADWVFFLRGIRTITDAWSAELLRGPFGTIMRLGRESTHFTKMSADRQRGGRDEREDGSDVSAGQAALVASPAWQATAEHAQFLYLRRTVARAAAADEEPIYQKSIDSLEFGFACTYRSMGTFQAATTAATTTATTPSTPSTMSGAAQVDGRPPGAAAWAGAALPSSVYYWLYCMDDGFLDLIRQRRPLALVVFAHFVVLLRVLSSCWWMQGWTTHLMQEIWGLLDEDHRLWICWPIEELGWRPSM</sequence>
<dbReference type="PANTHER" id="PTHR47657">
    <property type="entry name" value="STEROL REGULATORY ELEMENT-BINDING PROTEIN ECM22"/>
    <property type="match status" value="1"/>
</dbReference>
<evidence type="ECO:0000256" key="1">
    <source>
        <dbReference type="ARBA" id="ARBA00023242"/>
    </source>
</evidence>
<dbReference type="PANTHER" id="PTHR47657:SF7">
    <property type="entry name" value="STEROL REGULATORY ELEMENT-BINDING PROTEIN ECM22"/>
    <property type="match status" value="1"/>
</dbReference>
<organism evidence="4 5">
    <name type="scientific">Sporothrix schenckii 1099-18</name>
    <dbReference type="NCBI Taxonomy" id="1397361"/>
    <lineage>
        <taxon>Eukaryota</taxon>
        <taxon>Fungi</taxon>
        <taxon>Dikarya</taxon>
        <taxon>Ascomycota</taxon>
        <taxon>Pezizomycotina</taxon>
        <taxon>Sordariomycetes</taxon>
        <taxon>Sordariomycetidae</taxon>
        <taxon>Ophiostomatales</taxon>
        <taxon>Ophiostomataceae</taxon>
        <taxon>Sporothrix</taxon>
    </lineage>
</organism>
<evidence type="ECO:0000256" key="2">
    <source>
        <dbReference type="SAM" id="MobiDB-lite"/>
    </source>
</evidence>
<dbReference type="PROSITE" id="PS00463">
    <property type="entry name" value="ZN2_CY6_FUNGAL_1"/>
    <property type="match status" value="1"/>
</dbReference>
<feature type="compositionally biased region" description="Low complexity" evidence="2">
    <location>
        <begin position="67"/>
        <end position="82"/>
    </location>
</feature>
<keyword evidence="1" id="KW-0539">Nucleus</keyword>